<dbReference type="Pfam" id="PF01129">
    <property type="entry name" value="ART"/>
    <property type="match status" value="1"/>
</dbReference>
<dbReference type="PANTHER" id="PTHR11264">
    <property type="entry name" value="URACIL-DNA GLYCOSYLASE"/>
    <property type="match status" value="1"/>
</dbReference>
<comment type="catalytic activity">
    <reaction evidence="6">
        <text>L-arginyl-[protein] + NAD(+) = N(omega)-(ADP-D-ribosyl)-L-arginyl-[protein] + nicotinamide + H(+)</text>
        <dbReference type="Rhea" id="RHEA:19149"/>
        <dbReference type="Rhea" id="RHEA-COMP:10532"/>
        <dbReference type="Rhea" id="RHEA-COMP:15087"/>
        <dbReference type="ChEBI" id="CHEBI:15378"/>
        <dbReference type="ChEBI" id="CHEBI:17154"/>
        <dbReference type="ChEBI" id="CHEBI:29965"/>
        <dbReference type="ChEBI" id="CHEBI:57540"/>
        <dbReference type="ChEBI" id="CHEBI:142554"/>
        <dbReference type="EC" id="2.4.2.31"/>
    </reaction>
</comment>
<gene>
    <name evidence="9" type="ORF">SLA_7381</name>
</gene>
<dbReference type="GO" id="GO:0097510">
    <property type="term" value="P:base-excision repair, AP site formation via deaminated base removal"/>
    <property type="evidence" value="ECO:0007669"/>
    <property type="project" value="TreeGrafter"/>
</dbReference>
<dbReference type="EMBL" id="AP017424">
    <property type="protein sequence ID" value="BAU88247.1"/>
    <property type="molecule type" value="Genomic_DNA"/>
</dbReference>
<keyword evidence="3" id="KW-0328">Glycosyltransferase</keyword>
<protein>
    <recommendedName>
        <fullName evidence="2">NAD(+)--protein-arginine ADP-ribosyltransferase</fullName>
        <ecNumber evidence="2">2.4.2.31</ecNumber>
    </recommendedName>
</protein>
<dbReference type="Proteomes" id="UP000217676">
    <property type="component" value="Chromosome"/>
</dbReference>
<dbReference type="Pfam" id="PF01661">
    <property type="entry name" value="Macro"/>
    <property type="match status" value="1"/>
</dbReference>
<dbReference type="Gene3D" id="3.40.470.10">
    <property type="entry name" value="Uracil-DNA glycosylase-like domain"/>
    <property type="match status" value="1"/>
</dbReference>
<dbReference type="SUPFAM" id="SSF52949">
    <property type="entry name" value="Macro domain-like"/>
    <property type="match status" value="1"/>
</dbReference>
<feature type="domain" description="Macro" evidence="8">
    <location>
        <begin position="30"/>
        <end position="206"/>
    </location>
</feature>
<evidence type="ECO:0000256" key="3">
    <source>
        <dbReference type="ARBA" id="ARBA00022676"/>
    </source>
</evidence>
<reference evidence="9 10" key="1">
    <citation type="journal article" date="2016" name="Genome Announc.">
        <title>Complete Genome Sequence of Thiostrepton-Producing Streptomyces laurentii ATCC 31255.</title>
        <authorList>
            <person name="Doi K."/>
            <person name="Fujino Y."/>
            <person name="Nagayoshi Y."/>
            <person name="Ohshima T."/>
            <person name="Ogata S."/>
        </authorList>
    </citation>
    <scope>NUCLEOTIDE SEQUENCE [LARGE SCALE GENOMIC DNA]</scope>
    <source>
        <strain evidence="9 10">ATCC 31255</strain>
    </source>
</reference>
<evidence type="ECO:0000259" key="8">
    <source>
        <dbReference type="PROSITE" id="PS51154"/>
    </source>
</evidence>
<proteinExistence type="inferred from homology"/>
<dbReference type="KEGG" id="slau:SLA_7381"/>
<feature type="compositionally biased region" description="Polar residues" evidence="7">
    <location>
        <begin position="268"/>
        <end position="277"/>
    </location>
</feature>
<dbReference type="Gene3D" id="3.40.220.10">
    <property type="entry name" value="Leucine Aminopeptidase, subunit E, domain 1"/>
    <property type="match status" value="1"/>
</dbReference>
<dbReference type="PANTHER" id="PTHR11264:SF8">
    <property type="entry name" value="URACIL-DNA GLYCOSYLASE-LIKE DOMAIN-CONTAINING PROTEIN"/>
    <property type="match status" value="1"/>
</dbReference>
<dbReference type="SMART" id="SM00506">
    <property type="entry name" value="A1pp"/>
    <property type="match status" value="1"/>
</dbReference>
<evidence type="ECO:0000313" key="9">
    <source>
        <dbReference type="EMBL" id="BAU88247.1"/>
    </source>
</evidence>
<dbReference type="SUPFAM" id="SSF56399">
    <property type="entry name" value="ADP-ribosylation"/>
    <property type="match status" value="1"/>
</dbReference>
<accession>A0A169PNW1</accession>
<dbReference type="EC" id="2.4.2.31" evidence="2"/>
<dbReference type="InterPro" id="IPR043472">
    <property type="entry name" value="Macro_dom-like"/>
</dbReference>
<name>A0A169PNW1_STRLU</name>
<dbReference type="AlphaFoldDB" id="A0A169PNW1"/>
<dbReference type="InterPro" id="IPR000768">
    <property type="entry name" value="ART"/>
</dbReference>
<evidence type="ECO:0000256" key="6">
    <source>
        <dbReference type="ARBA" id="ARBA00047597"/>
    </source>
</evidence>
<feature type="compositionally biased region" description="Low complexity" evidence="7">
    <location>
        <begin position="239"/>
        <end position="267"/>
    </location>
</feature>
<dbReference type="GO" id="GO:0106274">
    <property type="term" value="F:NAD+-protein-arginine ADP-ribosyltransferase activity"/>
    <property type="evidence" value="ECO:0007669"/>
    <property type="project" value="UniProtKB-EC"/>
</dbReference>
<keyword evidence="10" id="KW-1185">Reference proteome</keyword>
<dbReference type="PROSITE" id="PS51154">
    <property type="entry name" value="MACRO"/>
    <property type="match status" value="1"/>
</dbReference>
<dbReference type="GO" id="GO:0004844">
    <property type="term" value="F:uracil DNA N-glycosylase activity"/>
    <property type="evidence" value="ECO:0007669"/>
    <property type="project" value="InterPro"/>
</dbReference>
<dbReference type="InterPro" id="IPR036895">
    <property type="entry name" value="Uracil-DNA_glycosylase-like_sf"/>
</dbReference>
<evidence type="ECO:0000256" key="5">
    <source>
        <dbReference type="ARBA" id="ARBA00022695"/>
    </source>
</evidence>
<feature type="compositionally biased region" description="Low complexity" evidence="7">
    <location>
        <begin position="278"/>
        <end position="290"/>
    </location>
</feature>
<evidence type="ECO:0000313" key="10">
    <source>
        <dbReference type="Proteomes" id="UP000217676"/>
    </source>
</evidence>
<keyword evidence="5" id="KW-0548">Nucleotidyltransferase</keyword>
<keyword evidence="4" id="KW-0808">Transferase</keyword>
<dbReference type="SUPFAM" id="SSF52141">
    <property type="entry name" value="Uracil-DNA glycosylase-like"/>
    <property type="match status" value="1"/>
</dbReference>
<dbReference type="GO" id="GO:0016779">
    <property type="term" value="F:nucleotidyltransferase activity"/>
    <property type="evidence" value="ECO:0007669"/>
    <property type="project" value="UniProtKB-KW"/>
</dbReference>
<evidence type="ECO:0000256" key="1">
    <source>
        <dbReference type="ARBA" id="ARBA00009558"/>
    </source>
</evidence>
<comment type="similarity">
    <text evidence="1">Belongs to the Arg-specific ADP-ribosyltransferase family.</text>
</comment>
<evidence type="ECO:0000256" key="4">
    <source>
        <dbReference type="ARBA" id="ARBA00022679"/>
    </source>
</evidence>
<dbReference type="Gene3D" id="3.90.176.10">
    <property type="entry name" value="Toxin ADP-ribosyltransferase, Chain A, domain 1"/>
    <property type="match status" value="1"/>
</dbReference>
<organism evidence="9 10">
    <name type="scientific">Streptomyces laurentii</name>
    <dbReference type="NCBI Taxonomy" id="39478"/>
    <lineage>
        <taxon>Bacteria</taxon>
        <taxon>Bacillati</taxon>
        <taxon>Actinomycetota</taxon>
        <taxon>Actinomycetes</taxon>
        <taxon>Kitasatosporales</taxon>
        <taxon>Streptomycetaceae</taxon>
        <taxon>Streptomyces</taxon>
    </lineage>
</organism>
<dbReference type="InterPro" id="IPR002043">
    <property type="entry name" value="UDG_fam1"/>
</dbReference>
<dbReference type="PROSITE" id="PS51996">
    <property type="entry name" value="TR_MART"/>
    <property type="match status" value="1"/>
</dbReference>
<feature type="region of interest" description="Disordered" evidence="7">
    <location>
        <begin position="233"/>
        <end position="290"/>
    </location>
</feature>
<evidence type="ECO:0000256" key="2">
    <source>
        <dbReference type="ARBA" id="ARBA00012031"/>
    </source>
</evidence>
<sequence length="828" mass="89057">MFEKLCERGGLVGVQHALRVVLVDVNDAVVGAWRSAFADTPGVEIRRGSLLDVDVDAWVSPTNARGRMDGGVDAIVKRHLGAGIQVRVQRAIRNRFGGSLPVGSAVCVPSGAAVPRFLISTPTMRQSSQNVSETMNVALACAAAFQAVHLQNRAKPGSIRSVALVGMGAQTGRVPAQVCANLMWTGYTLFQDHGFTDYDELRAAVLAQLADIEAAGSARRVRIDIRSRLPFVPEHEDPAPAAAPADSSIPSAPSVPSVPPASSVSSDTTPGGSTPVNDAQAPAAGEPAASADDPLKLAELFTGGGEPWLPLLRPVIEARPGAADFIGPQRSSEVVPVRELTFQALKPHPPHKWKVVVFGQNPYPRAESATGIAMFDNTFHDWQDSQFGRVVSIRCLIKAAAMWKYGIVKKTPIADVRALLKKEDTVQPPEWFQAMLTQGVLLLNSSLTASADGSVPTDRHTAFWRPVAEQIVEEILRAKQDADEEDRGVVFAWWGAHARSLKRVVQRLEKKYPSVAVRHLDHANPAAQGDIFCEGDHFAQVNDALAAVGTEPVDWLPRKGWNQQAAGATGAAGGEVAERMGAFIASTMELHQLYLERLTSVKDEGLVLPPVTGVFDTPLMDFRKAVEPVSQVLTQLGPYIERSSRFGETKAAAEATADGATAGAAAGLSADAISALYLYTCESAFYREINAVLRSPDRERLVPYLPYLRLLFSAVSALPARTQPLWRGVALDLRSQYPLGRTVTWWGVSSCTSEPSVARAFLGSRGKRTLFEVTPARAVGIRRFSAFTGEEEYILAPGTQLEVTEVKAERGGLCTVRLTELEGQGLVS</sequence>
<dbReference type="InterPro" id="IPR002589">
    <property type="entry name" value="Macro_dom"/>
</dbReference>
<evidence type="ECO:0000256" key="7">
    <source>
        <dbReference type="SAM" id="MobiDB-lite"/>
    </source>
</evidence>